<dbReference type="Gene3D" id="3.40.50.300">
    <property type="entry name" value="P-loop containing nucleotide triphosphate hydrolases"/>
    <property type="match status" value="1"/>
</dbReference>
<reference evidence="7" key="2">
    <citation type="submission" date="2025-08" db="UniProtKB">
        <authorList>
            <consortium name="Ensembl"/>
        </authorList>
    </citation>
    <scope>IDENTIFICATION</scope>
</reference>
<dbReference type="Pfam" id="PF13499">
    <property type="entry name" value="EF-hand_7"/>
    <property type="match status" value="1"/>
</dbReference>
<gene>
    <name evidence="7" type="primary">cracr2ab</name>
</gene>
<protein>
    <submittedName>
        <fullName evidence="7">Ras and EF-hand domain-containing protein-like</fullName>
    </submittedName>
</protein>
<evidence type="ECO:0000256" key="1">
    <source>
        <dbReference type="ARBA" id="ARBA00022741"/>
    </source>
</evidence>
<dbReference type="Pfam" id="PF00071">
    <property type="entry name" value="Ras"/>
    <property type="match status" value="1"/>
</dbReference>
<evidence type="ECO:0000313" key="8">
    <source>
        <dbReference type="Proteomes" id="UP000694680"/>
    </source>
</evidence>
<dbReference type="SUPFAM" id="SSF52540">
    <property type="entry name" value="P-loop containing nucleoside triphosphate hydrolases"/>
    <property type="match status" value="1"/>
</dbReference>
<dbReference type="PANTHER" id="PTHR47977">
    <property type="entry name" value="RAS-RELATED PROTEIN RAB"/>
    <property type="match status" value="1"/>
</dbReference>
<proteinExistence type="predicted"/>
<dbReference type="SMART" id="SM00174">
    <property type="entry name" value="RHO"/>
    <property type="match status" value="1"/>
</dbReference>
<dbReference type="InterPro" id="IPR005225">
    <property type="entry name" value="Small_GTP-bd"/>
</dbReference>
<dbReference type="NCBIfam" id="TIGR00231">
    <property type="entry name" value="small_GTP"/>
    <property type="match status" value="1"/>
</dbReference>
<dbReference type="AlphaFoldDB" id="A0A8C5E3P6"/>
<keyword evidence="4" id="KW-0175">Coiled coil</keyword>
<feature type="coiled-coil region" evidence="4">
    <location>
        <begin position="168"/>
        <end position="349"/>
    </location>
</feature>
<dbReference type="GO" id="GO:0005525">
    <property type="term" value="F:GTP binding"/>
    <property type="evidence" value="ECO:0007669"/>
    <property type="project" value="UniProtKB-KW"/>
</dbReference>
<dbReference type="Gene3D" id="1.10.238.10">
    <property type="entry name" value="EF-hand"/>
    <property type="match status" value="1"/>
</dbReference>
<dbReference type="InterPro" id="IPR011992">
    <property type="entry name" value="EF-hand-dom_pair"/>
</dbReference>
<keyword evidence="1" id="KW-0547">Nucleotide-binding</keyword>
<dbReference type="SMART" id="SM00175">
    <property type="entry name" value="RAB"/>
    <property type="match status" value="1"/>
</dbReference>
<dbReference type="SMART" id="SM00054">
    <property type="entry name" value="EFh"/>
    <property type="match status" value="2"/>
</dbReference>
<dbReference type="InterPro" id="IPR002048">
    <property type="entry name" value="EF_hand_dom"/>
</dbReference>
<dbReference type="PRINTS" id="PR00449">
    <property type="entry name" value="RASTRNSFRMNG"/>
</dbReference>
<organism evidence="7 8">
    <name type="scientific">Gouania willdenowi</name>
    <name type="common">Blunt-snouted clingfish</name>
    <name type="synonym">Lepadogaster willdenowi</name>
    <dbReference type="NCBI Taxonomy" id="441366"/>
    <lineage>
        <taxon>Eukaryota</taxon>
        <taxon>Metazoa</taxon>
        <taxon>Chordata</taxon>
        <taxon>Craniata</taxon>
        <taxon>Vertebrata</taxon>
        <taxon>Euteleostomi</taxon>
        <taxon>Actinopterygii</taxon>
        <taxon>Neopterygii</taxon>
        <taxon>Teleostei</taxon>
        <taxon>Neoteleostei</taxon>
        <taxon>Acanthomorphata</taxon>
        <taxon>Ovalentaria</taxon>
        <taxon>Blenniimorphae</taxon>
        <taxon>Blenniiformes</taxon>
        <taxon>Gobiesocoidei</taxon>
        <taxon>Gobiesocidae</taxon>
        <taxon>Gobiesocinae</taxon>
        <taxon>Gouania</taxon>
    </lineage>
</organism>
<keyword evidence="8" id="KW-1185">Reference proteome</keyword>
<evidence type="ECO:0000259" key="6">
    <source>
        <dbReference type="PROSITE" id="PS50222"/>
    </source>
</evidence>
<dbReference type="PROSITE" id="PS50222">
    <property type="entry name" value="EF_HAND_2"/>
    <property type="match status" value="1"/>
</dbReference>
<evidence type="ECO:0000256" key="2">
    <source>
        <dbReference type="ARBA" id="ARBA00023134"/>
    </source>
</evidence>
<dbReference type="SMART" id="SM00173">
    <property type="entry name" value="RAS"/>
    <property type="match status" value="1"/>
</dbReference>
<dbReference type="PROSITE" id="PS51421">
    <property type="entry name" value="RAS"/>
    <property type="match status" value="1"/>
</dbReference>
<dbReference type="SUPFAM" id="SSF47473">
    <property type="entry name" value="EF-hand"/>
    <property type="match status" value="1"/>
</dbReference>
<evidence type="ECO:0000256" key="5">
    <source>
        <dbReference type="SAM" id="MobiDB-lite"/>
    </source>
</evidence>
<feature type="compositionally biased region" description="Basic and acidic residues" evidence="5">
    <location>
        <begin position="368"/>
        <end position="382"/>
    </location>
</feature>
<dbReference type="InterPro" id="IPR050227">
    <property type="entry name" value="Rab"/>
</dbReference>
<dbReference type="PROSITE" id="PS51420">
    <property type="entry name" value="RHO"/>
    <property type="match status" value="1"/>
</dbReference>
<dbReference type="FunFam" id="3.40.50.300:FF:001129">
    <property type="entry name" value="ras-related protein Rab-44 isoform X2"/>
    <property type="match status" value="1"/>
</dbReference>
<dbReference type="InterPro" id="IPR027417">
    <property type="entry name" value="P-loop_NTPase"/>
</dbReference>
<feature type="domain" description="EF-hand" evidence="6">
    <location>
        <begin position="56"/>
        <end position="91"/>
    </location>
</feature>
<name>A0A8C5E3P6_GOUWI</name>
<evidence type="ECO:0000256" key="3">
    <source>
        <dbReference type="ARBA" id="ARBA00023288"/>
    </source>
</evidence>
<keyword evidence="3" id="KW-0449">Lipoprotein</keyword>
<reference evidence="7" key="3">
    <citation type="submission" date="2025-09" db="UniProtKB">
        <authorList>
            <consortium name="Ensembl"/>
        </authorList>
    </citation>
    <scope>IDENTIFICATION</scope>
</reference>
<dbReference type="SMART" id="SM00177">
    <property type="entry name" value="ARF"/>
    <property type="match status" value="1"/>
</dbReference>
<evidence type="ECO:0000256" key="4">
    <source>
        <dbReference type="SAM" id="Coils"/>
    </source>
</evidence>
<dbReference type="SMART" id="SM00176">
    <property type="entry name" value="RAN"/>
    <property type="match status" value="1"/>
</dbReference>
<feature type="region of interest" description="Disordered" evidence="5">
    <location>
        <begin position="471"/>
        <end position="496"/>
    </location>
</feature>
<feature type="region of interest" description="Disordered" evidence="5">
    <location>
        <begin position="368"/>
        <end position="391"/>
    </location>
</feature>
<accession>A0A8C5E3P6</accession>
<dbReference type="Proteomes" id="UP000694680">
    <property type="component" value="Chromosome 6"/>
</dbReference>
<dbReference type="GO" id="GO:0003924">
    <property type="term" value="F:GTPase activity"/>
    <property type="evidence" value="ECO:0007669"/>
    <property type="project" value="InterPro"/>
</dbReference>
<dbReference type="InterPro" id="IPR001806">
    <property type="entry name" value="Small_GTPase"/>
</dbReference>
<dbReference type="CDD" id="cd00154">
    <property type="entry name" value="Rab"/>
    <property type="match status" value="1"/>
</dbReference>
<dbReference type="PROSITE" id="PS51419">
    <property type="entry name" value="RAB"/>
    <property type="match status" value="1"/>
</dbReference>
<sequence>MCMEKEVIRVNGFGRSPGRRASLLDKTKEFFQTCDVEGKGFITRTDMRRLHRELPLSAEELEDVFDSLDSERSGYLTLEAFSTGFSRFHLFTFTSNPPLKRSSKEAFYQSQWEARLSGGEDEEERHFCMLLESLGASNVFEDPGEVRSLWAQLRRDEPHLLSNFEEFLARVTHQIKDAHQEKKEMESALQRKAATHDNEIRHLYEEMEAQINNEKDRLLLKDSERLQLRSQDLEVQLLSKERELDKLFQKQKRLELQCRELSSEKQDSHVENVKLKMTNEELCRALETTSQELTLAQEQLAMLQEQAAQLQQDKEMEMYRVTEGLQREKQSLMKQLDLLREMNKHLKDERDICCGVVCKVKRMIGKARERSKKADQEKKTGVDDEDLDAPPDGWPLRRVISIEEDHLPHLLHGGPVPLLHQLSEEEDEEEEEEEAELQSDIDSSVVMAVDVTTIPTSNQLLIMDQVSPRKSRFARKKKTPTSARGKPVGKEAQQKANEGGAFFPDRLFKVVLVGNSSVGKTSLLRSFCEGRFHPATAATVGIDYSVKTLNLDNMQIAMQLWDTAGQERYRSITKQFFRKADGVVVMYDVTVQESYKAVRPWLANVQEAAGEGVQILLLGNKMDMDDCREVSFKEAEQLAYNKVMFFEVSAYTGRNVTESLTHLARVLMEQEDRVRDATVILSAQPAKKKACCK</sequence>
<reference evidence="7" key="1">
    <citation type="submission" date="2020-06" db="EMBL/GenBank/DDBJ databases">
        <authorList>
            <consortium name="Wellcome Sanger Institute Data Sharing"/>
        </authorList>
    </citation>
    <scope>NUCLEOTIDE SEQUENCE [LARGE SCALE GENOMIC DNA]</scope>
</reference>
<evidence type="ECO:0000313" key="7">
    <source>
        <dbReference type="Ensembl" id="ENSGWIP00000015875.1"/>
    </source>
</evidence>
<dbReference type="PROSITE" id="PS51417">
    <property type="entry name" value="ARF"/>
    <property type="match status" value="1"/>
</dbReference>
<keyword evidence="2" id="KW-0342">GTP-binding</keyword>
<dbReference type="Ensembl" id="ENSGWIT00000017534.1">
    <property type="protein sequence ID" value="ENSGWIP00000015875.1"/>
    <property type="gene ID" value="ENSGWIG00000008901.1"/>
</dbReference>
<dbReference type="GO" id="GO:0005509">
    <property type="term" value="F:calcium ion binding"/>
    <property type="evidence" value="ECO:0007669"/>
    <property type="project" value="InterPro"/>
</dbReference>